<dbReference type="AlphaFoldDB" id="A0A507D5E7"/>
<dbReference type="VEuPathDB" id="FungiDB:SeMB42_g02321"/>
<feature type="region of interest" description="Disordered" evidence="1">
    <location>
        <begin position="45"/>
        <end position="82"/>
    </location>
</feature>
<dbReference type="EMBL" id="QEAM01000098">
    <property type="protein sequence ID" value="TPX46646.1"/>
    <property type="molecule type" value="Genomic_DNA"/>
</dbReference>
<evidence type="ECO:0000313" key="2">
    <source>
        <dbReference type="EMBL" id="TPX46646.1"/>
    </source>
</evidence>
<dbReference type="Proteomes" id="UP000320475">
    <property type="component" value="Unassembled WGS sequence"/>
</dbReference>
<feature type="compositionally biased region" description="Polar residues" evidence="1">
    <location>
        <begin position="51"/>
        <end position="82"/>
    </location>
</feature>
<accession>A0A507D5E7</accession>
<name>A0A507D5E7_9FUNG</name>
<gene>
    <name evidence="2" type="ORF">SeLEV6574_g03114</name>
</gene>
<reference evidence="2 3" key="1">
    <citation type="journal article" date="2019" name="Sci. Rep.">
        <title>Comparative genomics of chytrid fungi reveal insights into the obligate biotrophic and pathogenic lifestyle of Synchytrium endobioticum.</title>
        <authorList>
            <person name="van de Vossenberg B.T.L.H."/>
            <person name="Warris S."/>
            <person name="Nguyen H.D.T."/>
            <person name="van Gent-Pelzer M.P.E."/>
            <person name="Joly D.L."/>
            <person name="van de Geest H.C."/>
            <person name="Bonants P.J.M."/>
            <person name="Smith D.S."/>
            <person name="Levesque C.A."/>
            <person name="van der Lee T.A.J."/>
        </authorList>
    </citation>
    <scope>NUCLEOTIDE SEQUENCE [LARGE SCALE GENOMIC DNA]</scope>
    <source>
        <strain evidence="2 3">LEV6574</strain>
    </source>
</reference>
<protein>
    <submittedName>
        <fullName evidence="2">Uncharacterized protein</fullName>
    </submittedName>
</protein>
<organism evidence="2 3">
    <name type="scientific">Synchytrium endobioticum</name>
    <dbReference type="NCBI Taxonomy" id="286115"/>
    <lineage>
        <taxon>Eukaryota</taxon>
        <taxon>Fungi</taxon>
        <taxon>Fungi incertae sedis</taxon>
        <taxon>Chytridiomycota</taxon>
        <taxon>Chytridiomycota incertae sedis</taxon>
        <taxon>Chytridiomycetes</taxon>
        <taxon>Synchytriales</taxon>
        <taxon>Synchytriaceae</taxon>
        <taxon>Synchytrium</taxon>
    </lineage>
</organism>
<evidence type="ECO:0000313" key="3">
    <source>
        <dbReference type="Proteomes" id="UP000320475"/>
    </source>
</evidence>
<proteinExistence type="predicted"/>
<comment type="caution">
    <text evidence="2">The sequence shown here is derived from an EMBL/GenBank/DDBJ whole genome shotgun (WGS) entry which is preliminary data.</text>
</comment>
<evidence type="ECO:0000256" key="1">
    <source>
        <dbReference type="SAM" id="MobiDB-lite"/>
    </source>
</evidence>
<sequence>MELSEGFVELATAYRIRDLFTEYEQRTTDRDFKTALSKLEEAIELEARDPASNTTTTSQIIANTLHSQQDTSNPTIQGSKRL</sequence>